<comment type="caution">
    <text evidence="4">The sequence shown here is derived from an EMBL/GenBank/DDBJ whole genome shotgun (WGS) entry which is preliminary data.</text>
</comment>
<evidence type="ECO:0000313" key="4">
    <source>
        <dbReference type="EMBL" id="KAJ7388890.1"/>
    </source>
</evidence>
<evidence type="ECO:0000256" key="1">
    <source>
        <dbReference type="ARBA" id="ARBA00023157"/>
    </source>
</evidence>
<dbReference type="Pfam" id="PF01392">
    <property type="entry name" value="Fz"/>
    <property type="match status" value="1"/>
</dbReference>
<dbReference type="InterPro" id="IPR036790">
    <property type="entry name" value="Frizzled_dom_sf"/>
</dbReference>
<evidence type="ECO:0000256" key="2">
    <source>
        <dbReference type="PROSITE-ProRule" id="PRU00090"/>
    </source>
</evidence>
<organism evidence="4 5">
    <name type="scientific">Desmophyllum pertusum</name>
    <dbReference type="NCBI Taxonomy" id="174260"/>
    <lineage>
        <taxon>Eukaryota</taxon>
        <taxon>Metazoa</taxon>
        <taxon>Cnidaria</taxon>
        <taxon>Anthozoa</taxon>
        <taxon>Hexacorallia</taxon>
        <taxon>Scleractinia</taxon>
        <taxon>Caryophylliina</taxon>
        <taxon>Caryophylliidae</taxon>
        <taxon>Desmophyllum</taxon>
    </lineage>
</organism>
<dbReference type="InterPro" id="IPR020067">
    <property type="entry name" value="Frizzled_dom"/>
</dbReference>
<sequence>LPVCELYAGGELCKPYLKGQRVYVNPKKPQASHGVRVEWNYNMLKKYVSSGCKDYVLPTLCNYGFPPCDLTHSEAKPRKFCQDDCLVLKNDLCKAEFAYAGSISYVSHLLPDCASMPAVGDPSYKSCIRVVSQ</sequence>
<dbReference type="GO" id="GO:0004714">
    <property type="term" value="F:transmembrane receptor protein tyrosine kinase activity"/>
    <property type="evidence" value="ECO:0007669"/>
    <property type="project" value="UniProtKB-EC"/>
</dbReference>
<comment type="caution">
    <text evidence="2">Lacks conserved residue(s) required for the propagation of feature annotation.</text>
</comment>
<keyword evidence="4" id="KW-0418">Kinase</keyword>
<keyword evidence="4" id="KW-0675">Receptor</keyword>
<keyword evidence="4" id="KW-0812">Transmembrane</keyword>
<gene>
    <name evidence="4" type="primary">ROR1_2</name>
    <name evidence="4" type="ORF">OS493_035037</name>
</gene>
<keyword evidence="4" id="KW-0808">Transferase</keyword>
<dbReference type="PROSITE" id="PS50038">
    <property type="entry name" value="FZ"/>
    <property type="match status" value="1"/>
</dbReference>
<proteinExistence type="predicted"/>
<feature type="non-terminal residue" evidence="4">
    <location>
        <position position="133"/>
    </location>
</feature>
<accession>A0A9X0D6S0</accession>
<dbReference type="EMBL" id="MU825447">
    <property type="protein sequence ID" value="KAJ7388890.1"/>
    <property type="molecule type" value="Genomic_DNA"/>
</dbReference>
<feature type="non-terminal residue" evidence="4">
    <location>
        <position position="1"/>
    </location>
</feature>
<dbReference type="Proteomes" id="UP001163046">
    <property type="component" value="Unassembled WGS sequence"/>
</dbReference>
<reference evidence="4" key="1">
    <citation type="submission" date="2023-01" db="EMBL/GenBank/DDBJ databases">
        <title>Genome assembly of the deep-sea coral Lophelia pertusa.</title>
        <authorList>
            <person name="Herrera S."/>
            <person name="Cordes E."/>
        </authorList>
    </citation>
    <scope>NUCLEOTIDE SEQUENCE</scope>
    <source>
        <strain evidence="4">USNM1676648</strain>
        <tissue evidence="4">Polyp</tissue>
    </source>
</reference>
<name>A0A9X0D6S0_9CNID</name>
<protein>
    <submittedName>
        <fullName evidence="4">Inactive tyrosine-protein kinase transmembrane receptor ror1</fullName>
        <ecNumber evidence="4">2.7.10.1</ecNumber>
    </submittedName>
</protein>
<evidence type="ECO:0000259" key="3">
    <source>
        <dbReference type="PROSITE" id="PS50038"/>
    </source>
</evidence>
<dbReference type="EC" id="2.7.10.1" evidence="4"/>
<keyword evidence="4" id="KW-0472">Membrane</keyword>
<dbReference type="Gene3D" id="1.10.2000.10">
    <property type="entry name" value="Frizzled cysteine-rich domain"/>
    <property type="match status" value="1"/>
</dbReference>
<dbReference type="AlphaFoldDB" id="A0A9X0D6S0"/>
<feature type="domain" description="FZ" evidence="3">
    <location>
        <begin position="1"/>
        <end position="130"/>
    </location>
</feature>
<evidence type="ECO:0000313" key="5">
    <source>
        <dbReference type="Proteomes" id="UP001163046"/>
    </source>
</evidence>
<keyword evidence="5" id="KW-1185">Reference proteome</keyword>
<keyword evidence="1" id="KW-1015">Disulfide bond</keyword>